<feature type="compositionally biased region" description="Basic and acidic residues" evidence="7">
    <location>
        <begin position="52"/>
        <end position="74"/>
    </location>
</feature>
<comment type="similarity">
    <text evidence="5 6">Belongs to the small heat shock protein (HSP20) family.</text>
</comment>
<dbReference type="InterPro" id="IPR036431">
    <property type="entry name" value="ARID_dom_sf"/>
</dbReference>
<dbReference type="PANTHER" id="PTHR15348">
    <property type="entry name" value="AT-RICH INTERACTIVE DOMAIN-CONTAINING PROTEIN ARID DOMAIN- CONTAINING PROTEIN DEAD RINGER PROTEIN B-CELL REGULATOR OF IGH TRANSCRIPTION BRIGHT"/>
    <property type="match status" value="1"/>
</dbReference>
<dbReference type="PROSITE" id="PS51011">
    <property type="entry name" value="ARID"/>
    <property type="match status" value="1"/>
</dbReference>
<feature type="compositionally biased region" description="Basic and acidic residues" evidence="7">
    <location>
        <begin position="144"/>
        <end position="162"/>
    </location>
</feature>
<evidence type="ECO:0000259" key="8">
    <source>
        <dbReference type="PROSITE" id="PS01031"/>
    </source>
</evidence>
<dbReference type="SUPFAM" id="SSF49764">
    <property type="entry name" value="HSP20-like chaperones"/>
    <property type="match status" value="1"/>
</dbReference>
<dbReference type="SMART" id="SM00501">
    <property type="entry name" value="BRIGHT"/>
    <property type="match status" value="1"/>
</dbReference>
<keyword evidence="11" id="KW-1185">Reference proteome</keyword>
<dbReference type="CDD" id="cd06464">
    <property type="entry name" value="ACD_sHsps-like"/>
    <property type="match status" value="1"/>
</dbReference>
<sequence length="650" mass="71109">MSNVQENEEVGQGVSSAMEENQQLVDAQVQIQPDVSSTSVPVEKNSNHVKNGSKEPPSESRAEPSAESKAEKPAEALAEPLPMAKAEPPSEAKTEPPAEVKAEPPPEVKAEQPPTAMSEPPAMAKSELPSQATAVPPAQSEAETPSKPKAEPPSEDKSEQPFKAKSVPPAEDVSATDAEDKAEPPLEEKSVNQEGVPEDIPKQDIQSSENTLQSVSAEVDALVLNRTERVKASDPMEEDSEFPQSNNGTEDDVNVCPNNADIAETSAEVKPEGGEVANAKSCNHVEPIPSGHDEPSMLQAVPADADVEMKNVSEVENKTDENQAILTADNGNENSSHMLFLDADHCYDGNESGTEEEQSAFMKELENFFRERSMEFKPPKFYGEGLNCLKLWRAVTRLGGYDKVTTCKLWRQVGESFKPPKTCTTVSWTFRGFYEKALLDYEKHKIKGGELSVPIPSQPEPMNIENQSSAPGRARRDAAARAMQGWHSQRLLGNGEVGDPIIKDRNSVSMQKREKQQLKSINLLKRKKPSYMDNAVKAARSKLAKPQLDTAVIDIGPSADWVKINVQKTKDCFEVYALVPGLLREEVRVQSDPAGRLVISGEPEHPNNPWGVTPFKKVVSLPSRIDPHQTSAVVTLHGQLFVRVPFEQSE</sequence>
<evidence type="ECO:0000256" key="1">
    <source>
        <dbReference type="ARBA" id="ARBA00023015"/>
    </source>
</evidence>
<dbReference type="Pfam" id="PF01388">
    <property type="entry name" value="ARID"/>
    <property type="match status" value="1"/>
</dbReference>
<feature type="compositionally biased region" description="Polar residues" evidence="7">
    <location>
        <begin position="13"/>
        <end position="40"/>
    </location>
</feature>
<dbReference type="InterPro" id="IPR008978">
    <property type="entry name" value="HSP20-like_chaperone"/>
</dbReference>
<feature type="region of interest" description="Disordered" evidence="7">
    <location>
        <begin position="452"/>
        <end position="472"/>
    </location>
</feature>
<dbReference type="Proteomes" id="UP001341840">
    <property type="component" value="Unassembled WGS sequence"/>
</dbReference>
<feature type="compositionally biased region" description="Polar residues" evidence="7">
    <location>
        <begin position="204"/>
        <end position="216"/>
    </location>
</feature>
<dbReference type="PROSITE" id="PS01031">
    <property type="entry name" value="SHSP"/>
    <property type="match status" value="1"/>
</dbReference>
<dbReference type="CDD" id="cd16100">
    <property type="entry name" value="ARID"/>
    <property type="match status" value="1"/>
</dbReference>
<dbReference type="SMART" id="SM01014">
    <property type="entry name" value="ARID"/>
    <property type="match status" value="1"/>
</dbReference>
<dbReference type="Gene3D" id="2.60.40.790">
    <property type="match status" value="1"/>
</dbReference>
<dbReference type="PANTHER" id="PTHR15348:SF0">
    <property type="entry name" value="PROTEIN DEAD RINGER"/>
    <property type="match status" value="1"/>
</dbReference>
<keyword evidence="3" id="KW-0804">Transcription</keyword>
<comment type="caution">
    <text evidence="10">The sequence shown here is derived from an EMBL/GenBank/DDBJ whole genome shotgun (WGS) entry which is preliminary data.</text>
</comment>
<feature type="domain" description="SHSP" evidence="8">
    <location>
        <begin position="550"/>
        <end position="650"/>
    </location>
</feature>
<dbReference type="InterPro" id="IPR002068">
    <property type="entry name" value="A-crystallin/Hsp20_dom"/>
</dbReference>
<accession>A0ABU6T453</accession>
<name>A0ABU6T453_9FABA</name>
<feature type="domain" description="ARID" evidence="9">
    <location>
        <begin position="355"/>
        <end position="446"/>
    </location>
</feature>
<protein>
    <recommendedName>
        <fullName evidence="12">AT-rich interactive domain-containing protein 3</fullName>
    </recommendedName>
</protein>
<keyword evidence="2" id="KW-0238">DNA-binding</keyword>
<evidence type="ECO:0000256" key="4">
    <source>
        <dbReference type="ARBA" id="ARBA00023242"/>
    </source>
</evidence>
<proteinExistence type="inferred from homology"/>
<gene>
    <name evidence="10" type="ORF">PIB30_006757</name>
</gene>
<evidence type="ECO:0000256" key="2">
    <source>
        <dbReference type="ARBA" id="ARBA00023125"/>
    </source>
</evidence>
<dbReference type="SUPFAM" id="SSF46774">
    <property type="entry name" value="ARID-like"/>
    <property type="match status" value="1"/>
</dbReference>
<keyword evidence="4" id="KW-0539">Nucleus</keyword>
<dbReference type="Pfam" id="PF00011">
    <property type="entry name" value="HSP20"/>
    <property type="match status" value="1"/>
</dbReference>
<evidence type="ECO:0000313" key="10">
    <source>
        <dbReference type="EMBL" id="MED6143496.1"/>
    </source>
</evidence>
<evidence type="ECO:0000256" key="6">
    <source>
        <dbReference type="RuleBase" id="RU003616"/>
    </source>
</evidence>
<evidence type="ECO:0000256" key="5">
    <source>
        <dbReference type="PROSITE-ProRule" id="PRU00285"/>
    </source>
</evidence>
<evidence type="ECO:0000256" key="3">
    <source>
        <dbReference type="ARBA" id="ARBA00023163"/>
    </source>
</evidence>
<keyword evidence="1" id="KW-0805">Transcription regulation</keyword>
<evidence type="ECO:0000256" key="7">
    <source>
        <dbReference type="SAM" id="MobiDB-lite"/>
    </source>
</evidence>
<organism evidence="10 11">
    <name type="scientific">Stylosanthes scabra</name>
    <dbReference type="NCBI Taxonomy" id="79078"/>
    <lineage>
        <taxon>Eukaryota</taxon>
        <taxon>Viridiplantae</taxon>
        <taxon>Streptophyta</taxon>
        <taxon>Embryophyta</taxon>
        <taxon>Tracheophyta</taxon>
        <taxon>Spermatophyta</taxon>
        <taxon>Magnoliopsida</taxon>
        <taxon>eudicotyledons</taxon>
        <taxon>Gunneridae</taxon>
        <taxon>Pentapetalae</taxon>
        <taxon>rosids</taxon>
        <taxon>fabids</taxon>
        <taxon>Fabales</taxon>
        <taxon>Fabaceae</taxon>
        <taxon>Papilionoideae</taxon>
        <taxon>50 kb inversion clade</taxon>
        <taxon>dalbergioids sensu lato</taxon>
        <taxon>Dalbergieae</taxon>
        <taxon>Pterocarpus clade</taxon>
        <taxon>Stylosanthes</taxon>
    </lineage>
</organism>
<evidence type="ECO:0000313" key="11">
    <source>
        <dbReference type="Proteomes" id="UP001341840"/>
    </source>
</evidence>
<dbReference type="Gene3D" id="1.10.150.60">
    <property type="entry name" value="ARID DNA-binding domain"/>
    <property type="match status" value="1"/>
</dbReference>
<dbReference type="InterPro" id="IPR001606">
    <property type="entry name" value="ARID_dom"/>
</dbReference>
<feature type="region of interest" description="Disordered" evidence="7">
    <location>
        <begin position="1"/>
        <end position="275"/>
    </location>
</feature>
<dbReference type="InterPro" id="IPR045147">
    <property type="entry name" value="ARI3A/B/C"/>
</dbReference>
<feature type="compositionally biased region" description="Basic and acidic residues" evidence="7">
    <location>
        <begin position="88"/>
        <end position="110"/>
    </location>
</feature>
<feature type="compositionally biased region" description="Basic and acidic residues" evidence="7">
    <location>
        <begin position="178"/>
        <end position="191"/>
    </location>
</feature>
<reference evidence="10 11" key="1">
    <citation type="journal article" date="2023" name="Plants (Basel)">
        <title>Bridging the Gap: Combining Genomics and Transcriptomics Approaches to Understand Stylosanthes scabra, an Orphan Legume from the Brazilian Caatinga.</title>
        <authorList>
            <person name="Ferreira-Neto J.R.C."/>
            <person name="da Silva M.D."/>
            <person name="Binneck E."/>
            <person name="de Melo N.F."/>
            <person name="da Silva R.H."/>
            <person name="de Melo A.L.T.M."/>
            <person name="Pandolfi V."/>
            <person name="Bustamante F.O."/>
            <person name="Brasileiro-Vidal A.C."/>
            <person name="Benko-Iseppon A.M."/>
        </authorList>
    </citation>
    <scope>NUCLEOTIDE SEQUENCE [LARGE SCALE GENOMIC DNA]</scope>
    <source>
        <tissue evidence="10">Leaves</tissue>
    </source>
</reference>
<dbReference type="EMBL" id="JASCZI010090635">
    <property type="protein sequence ID" value="MED6143496.1"/>
    <property type="molecule type" value="Genomic_DNA"/>
</dbReference>
<evidence type="ECO:0008006" key="12">
    <source>
        <dbReference type="Google" id="ProtNLM"/>
    </source>
</evidence>
<feature type="compositionally biased region" description="Low complexity" evidence="7">
    <location>
        <begin position="75"/>
        <end position="87"/>
    </location>
</feature>
<evidence type="ECO:0000259" key="9">
    <source>
        <dbReference type="PROSITE" id="PS51011"/>
    </source>
</evidence>